<name>A0A7T5JMT1_9BACL</name>
<sequence>MYRVGDIVVYARDGARGIIMEIQGELCQVMWEDTFVSWEKLENLKRAE</sequence>
<accession>A0A7T5JMT1</accession>
<dbReference type="AlphaFoldDB" id="A0A7T5JMT1"/>
<dbReference type="KEGG" id="bcop:JD108_15775"/>
<evidence type="ECO:0000313" key="3">
    <source>
        <dbReference type="Proteomes" id="UP000595847"/>
    </source>
</evidence>
<evidence type="ECO:0000313" key="4">
    <source>
        <dbReference type="Proteomes" id="UP000677234"/>
    </source>
</evidence>
<reference evidence="1 3" key="1">
    <citation type="submission" date="2020-12" db="EMBL/GenBank/DDBJ databases">
        <title>strain FJAT-54423T represents a novel species of the genus Brevibacillus.</title>
        <authorList>
            <person name="Tang R."/>
        </authorList>
    </citation>
    <scope>NUCLEOTIDE SEQUENCE [LARGE SCALE GENOMIC DNA]</scope>
    <source>
        <strain evidence="1 3">FJAT-54423</strain>
    </source>
</reference>
<organism evidence="1 3">
    <name type="scientific">Brevibacillus composti</name>
    <dbReference type="NCBI Taxonomy" id="2796470"/>
    <lineage>
        <taxon>Bacteria</taxon>
        <taxon>Bacillati</taxon>
        <taxon>Bacillota</taxon>
        <taxon>Bacilli</taxon>
        <taxon>Bacillales</taxon>
        <taxon>Paenibacillaceae</taxon>
        <taxon>Brevibacillus</taxon>
    </lineage>
</organism>
<dbReference type="EMBL" id="CP073708">
    <property type="protein sequence ID" value="QUO40432.1"/>
    <property type="molecule type" value="Genomic_DNA"/>
</dbReference>
<gene>
    <name evidence="1" type="ORF">JD108_15775</name>
    <name evidence="2" type="ORF">KDJ56_15720</name>
</gene>
<keyword evidence="4" id="KW-1185">Reference proteome</keyword>
<reference evidence="2" key="2">
    <citation type="submission" date="2021-04" db="EMBL/GenBank/DDBJ databases">
        <title>Brevibacillus composti FJAT-54423, complete genome.</title>
        <authorList>
            <person name="Tang R."/>
        </authorList>
    </citation>
    <scope>NUCLEOTIDE SEQUENCE</scope>
    <source>
        <strain evidence="2">FJAT-54424</strain>
    </source>
</reference>
<evidence type="ECO:0008006" key="5">
    <source>
        <dbReference type="Google" id="ProtNLM"/>
    </source>
</evidence>
<evidence type="ECO:0000313" key="2">
    <source>
        <dbReference type="EMBL" id="QUO40432.1"/>
    </source>
</evidence>
<dbReference type="Proteomes" id="UP000595847">
    <property type="component" value="Chromosome"/>
</dbReference>
<dbReference type="RefSeq" id="WP_198826977.1">
    <property type="nucleotide sequence ID" value="NZ_CP066308.1"/>
</dbReference>
<protein>
    <recommendedName>
        <fullName evidence="5">DUF2187 domain-containing protein</fullName>
    </recommendedName>
</protein>
<evidence type="ECO:0000313" key="1">
    <source>
        <dbReference type="EMBL" id="QQE73351.1"/>
    </source>
</evidence>
<dbReference type="Proteomes" id="UP000677234">
    <property type="component" value="Chromosome"/>
</dbReference>
<dbReference type="EMBL" id="CP066308">
    <property type="protein sequence ID" value="QQE73351.1"/>
    <property type="molecule type" value="Genomic_DNA"/>
</dbReference>
<proteinExistence type="predicted"/>